<comment type="function">
    <text evidence="7">Catalyzes the thiamine diphosphate-dependent decarboxylation of 2-oxoglutarate and the subsequent addition of the resulting succinic semialdehyde-thiamine pyrophosphate anion to isochorismate to yield 2-succinyl-5-enolpyruvyl-6-hydroxy-3-cyclohexene-1-carboxylate (SEPHCHC).</text>
</comment>
<evidence type="ECO:0000313" key="12">
    <source>
        <dbReference type="Proteomes" id="UP000181936"/>
    </source>
</evidence>
<comment type="cofactor">
    <cofactor evidence="7">
        <name>Mg(2+)</name>
        <dbReference type="ChEBI" id="CHEBI:18420"/>
    </cofactor>
    <cofactor evidence="7">
        <name>Mn(2+)</name>
        <dbReference type="ChEBI" id="CHEBI:29035"/>
    </cofactor>
</comment>
<dbReference type="Gene3D" id="3.40.50.970">
    <property type="match status" value="2"/>
</dbReference>
<evidence type="ECO:0000256" key="3">
    <source>
        <dbReference type="ARBA" id="ARBA00022723"/>
    </source>
</evidence>
<dbReference type="Gene3D" id="3.40.50.1220">
    <property type="entry name" value="TPP-binding domain"/>
    <property type="match status" value="1"/>
</dbReference>
<dbReference type="KEGG" id="bwh:A9C19_03995"/>
<dbReference type="AlphaFoldDB" id="A0A1L3MP33"/>
<feature type="domain" description="Thiamine pyrophosphate enzyme N-terminal TPP-binding" evidence="9">
    <location>
        <begin position="13"/>
        <end position="123"/>
    </location>
</feature>
<comment type="similarity">
    <text evidence="7">Belongs to the TPP enzyme family. MenD subfamily.</text>
</comment>
<dbReference type="InterPro" id="IPR029061">
    <property type="entry name" value="THDP-binding"/>
</dbReference>
<feature type="domain" description="Thiamine pyrophosphate enzyme TPP-binding" evidence="8">
    <location>
        <begin position="439"/>
        <end position="553"/>
    </location>
</feature>
<keyword evidence="3 7" id="KW-0479">Metal-binding</keyword>
<evidence type="ECO:0000259" key="9">
    <source>
        <dbReference type="Pfam" id="PF02776"/>
    </source>
</evidence>
<reference evidence="11 12" key="1">
    <citation type="journal article" date="2016" name="Sci. Rep.">
        <title>Complete genome sequence and transcriptomic analysis of a novel marine strain Bacillus weihaiensis reveals the mechanism of brown algae degradation.</title>
        <authorList>
            <person name="Zhu Y."/>
            <person name="Chen P."/>
            <person name="Bao Y."/>
            <person name="Men Y."/>
            <person name="Zeng Y."/>
            <person name="Yang J."/>
            <person name="Sun J."/>
            <person name="Sun Y."/>
        </authorList>
    </citation>
    <scope>NUCLEOTIDE SEQUENCE [LARGE SCALE GENOMIC DNA]</scope>
    <source>
        <strain evidence="11 12">Alg07</strain>
    </source>
</reference>
<evidence type="ECO:0000256" key="5">
    <source>
        <dbReference type="ARBA" id="ARBA00023052"/>
    </source>
</evidence>
<dbReference type="Pfam" id="PF02776">
    <property type="entry name" value="TPP_enzyme_N"/>
    <property type="match status" value="1"/>
</dbReference>
<dbReference type="GO" id="GO:0070204">
    <property type="term" value="F:2-succinyl-5-enolpyruvyl-6-hydroxy-3-cyclohexene-1-carboxylic-acid synthase activity"/>
    <property type="evidence" value="ECO:0007669"/>
    <property type="project" value="UniProtKB-UniRule"/>
</dbReference>
<evidence type="ECO:0000256" key="4">
    <source>
        <dbReference type="ARBA" id="ARBA00022842"/>
    </source>
</evidence>
<protein>
    <recommendedName>
        <fullName evidence="7">2-succinyl-5-enolpyruvyl-6-hydroxy-3-cyclohexene-1-carboxylate synthase</fullName>
        <shortName evidence="7">SEPHCHC synthase</shortName>
        <ecNumber evidence="7">2.2.1.9</ecNumber>
    </recommendedName>
    <alternativeName>
        <fullName evidence="7">Menaquinone biosynthesis protein MenD</fullName>
    </alternativeName>
</protein>
<dbReference type="Proteomes" id="UP000181936">
    <property type="component" value="Chromosome"/>
</dbReference>
<evidence type="ECO:0000313" key="11">
    <source>
        <dbReference type="EMBL" id="APH03964.1"/>
    </source>
</evidence>
<dbReference type="NCBIfam" id="TIGR00173">
    <property type="entry name" value="menD"/>
    <property type="match status" value="1"/>
</dbReference>
<dbReference type="GO" id="GO:0009234">
    <property type="term" value="P:menaquinone biosynthetic process"/>
    <property type="evidence" value="ECO:0007669"/>
    <property type="project" value="UniProtKB-UniRule"/>
</dbReference>
<dbReference type="InterPro" id="IPR004433">
    <property type="entry name" value="MenaQ_synth_MenD"/>
</dbReference>
<comment type="catalytic activity">
    <reaction evidence="7">
        <text>isochorismate + 2-oxoglutarate + H(+) = 5-enolpyruvoyl-6-hydroxy-2-succinyl-cyclohex-3-ene-1-carboxylate + CO2</text>
        <dbReference type="Rhea" id="RHEA:25593"/>
        <dbReference type="ChEBI" id="CHEBI:15378"/>
        <dbReference type="ChEBI" id="CHEBI:16526"/>
        <dbReference type="ChEBI" id="CHEBI:16810"/>
        <dbReference type="ChEBI" id="CHEBI:29780"/>
        <dbReference type="ChEBI" id="CHEBI:58818"/>
        <dbReference type="EC" id="2.2.1.9"/>
    </reaction>
</comment>
<evidence type="ECO:0000256" key="7">
    <source>
        <dbReference type="HAMAP-Rule" id="MF_01659"/>
    </source>
</evidence>
<keyword evidence="12" id="KW-1185">Reference proteome</keyword>
<evidence type="ECO:0000259" key="8">
    <source>
        <dbReference type="Pfam" id="PF02775"/>
    </source>
</evidence>
<sequence length="581" mass="65217">MNGDSFTHFVANFVDELVRKGVEHVVISPGSRSTPLAILMCEHPLLKTYVNIDERSAGFFAIGLAKSIKKPVALLCTSGTAAANYYPAVVEAYYSRVPLLVLTADRPHELRDIGAPQVIDQIQLYGKYPKWFVDVAIPEENEGILRYVRTIAGRAVGLAMTKPAGVIHLNFPFREPLVPNLKIENLWGTYENRQEYLSTTIGTQTVNSHQLQAIIEVIKGTQNGLIVCGDQQDSTYKQHVIQLSASLKYPILADPLSQLRAGHKENSIIDCYDTLLKDPEIAEKLKPDVIIRFGAMPVSKPLTTLLKKNPQITQIVIDPSGSYRDTTLNASHIVLCEEATFCKTLVESIEEKAMTAYYQIWLKCHELHRTLLEQALLPITDLFEGKIVNEIQRVLPSESRLMIGNSMPIRDIDTYFRNTPKKIDLYCNRGANGIDGTNSTALGLSVERSKPTFLLVGDLSFYHDLNGLLAAKVNQLDLTIILINNDGGGIFSFLPQSNEERHFETLFGTPIGLDFSKAVDMYGGEFHSMTSWDQFHQYFSEEWENHGLKVIEIKTDRKSRVKVHRDLLYHVSQEIKKAVLS</sequence>
<proteinExistence type="inferred from homology"/>
<dbReference type="GO" id="GO:0030976">
    <property type="term" value="F:thiamine pyrophosphate binding"/>
    <property type="evidence" value="ECO:0007669"/>
    <property type="project" value="UniProtKB-UniRule"/>
</dbReference>
<dbReference type="UniPathway" id="UPA01057">
    <property type="reaction ID" value="UER00164"/>
</dbReference>
<dbReference type="GO" id="GO:0030145">
    <property type="term" value="F:manganese ion binding"/>
    <property type="evidence" value="ECO:0007669"/>
    <property type="project" value="UniProtKB-UniRule"/>
</dbReference>
<dbReference type="InterPro" id="IPR011766">
    <property type="entry name" value="TPP_enzyme_TPP-bd"/>
</dbReference>
<keyword evidence="5 7" id="KW-0786">Thiamine pyrophosphate</keyword>
<dbReference type="EC" id="2.2.1.9" evidence="7"/>
<dbReference type="SUPFAM" id="SSF52467">
    <property type="entry name" value="DHS-like NAD/FAD-binding domain"/>
    <property type="match status" value="1"/>
</dbReference>
<name>A0A1L3MP33_9BACI</name>
<keyword evidence="1 7" id="KW-0474">Menaquinone biosynthesis</keyword>
<evidence type="ECO:0000256" key="1">
    <source>
        <dbReference type="ARBA" id="ARBA00022428"/>
    </source>
</evidence>
<dbReference type="Pfam" id="PF16582">
    <property type="entry name" value="TPP_enzyme_M_2"/>
    <property type="match status" value="1"/>
</dbReference>
<dbReference type="GO" id="GO:0000287">
    <property type="term" value="F:magnesium ion binding"/>
    <property type="evidence" value="ECO:0007669"/>
    <property type="project" value="UniProtKB-UniRule"/>
</dbReference>
<keyword evidence="6 7" id="KW-0464">Manganese</keyword>
<dbReference type="SUPFAM" id="SSF52518">
    <property type="entry name" value="Thiamin diphosphate-binding fold (THDP-binding)"/>
    <property type="match status" value="2"/>
</dbReference>
<dbReference type="EMBL" id="CP016020">
    <property type="protein sequence ID" value="APH03964.1"/>
    <property type="molecule type" value="Genomic_DNA"/>
</dbReference>
<dbReference type="InterPro" id="IPR012001">
    <property type="entry name" value="Thiamin_PyroP_enz_TPP-bd_dom"/>
</dbReference>
<comment type="subunit">
    <text evidence="7">Homodimer.</text>
</comment>
<gene>
    <name evidence="7" type="primary">menD</name>
    <name evidence="11" type="ORF">A9C19_03995</name>
</gene>
<dbReference type="OrthoDB" id="9791859at2"/>
<dbReference type="PANTHER" id="PTHR42916">
    <property type="entry name" value="2-SUCCINYL-5-ENOLPYRUVYL-6-HYDROXY-3-CYCLOHEXENE-1-CARBOXYLATE SYNTHASE"/>
    <property type="match status" value="1"/>
</dbReference>
<feature type="domain" description="Menaquinone biosynthesis protein MenD middle" evidence="10">
    <location>
        <begin position="192"/>
        <end position="403"/>
    </location>
</feature>
<dbReference type="CDD" id="cd02009">
    <property type="entry name" value="TPP_SHCHC_synthase"/>
    <property type="match status" value="1"/>
</dbReference>
<evidence type="ECO:0000256" key="6">
    <source>
        <dbReference type="ARBA" id="ARBA00023211"/>
    </source>
</evidence>
<keyword evidence="4 7" id="KW-0460">Magnesium</keyword>
<accession>A0A1L3MP33</accession>
<dbReference type="RefSeq" id="WP_072578757.1">
    <property type="nucleotide sequence ID" value="NZ_CP016020.1"/>
</dbReference>
<dbReference type="InterPro" id="IPR032264">
    <property type="entry name" value="MenD_middle"/>
</dbReference>
<evidence type="ECO:0000259" key="10">
    <source>
        <dbReference type="Pfam" id="PF16582"/>
    </source>
</evidence>
<evidence type="ECO:0000256" key="2">
    <source>
        <dbReference type="ARBA" id="ARBA00022679"/>
    </source>
</evidence>
<comment type="cofactor">
    <cofactor evidence="7">
        <name>thiamine diphosphate</name>
        <dbReference type="ChEBI" id="CHEBI:58937"/>
    </cofactor>
    <text evidence="7">Binds 1 thiamine pyrophosphate per subunit.</text>
</comment>
<dbReference type="HAMAP" id="MF_01659">
    <property type="entry name" value="MenD"/>
    <property type="match status" value="1"/>
</dbReference>
<keyword evidence="2 7" id="KW-0808">Transferase</keyword>
<dbReference type="STRING" id="1547283.A9C19_03995"/>
<dbReference type="UniPathway" id="UPA00079"/>
<comment type="pathway">
    <text evidence="7">Quinol/quinone metabolism; 1,4-dihydroxy-2-naphthoate biosynthesis; 1,4-dihydroxy-2-naphthoate from chorismate: step 2/7.</text>
</comment>
<dbReference type="PANTHER" id="PTHR42916:SF1">
    <property type="entry name" value="PROTEIN PHYLLO, CHLOROPLASTIC"/>
    <property type="match status" value="1"/>
</dbReference>
<dbReference type="Pfam" id="PF02775">
    <property type="entry name" value="TPP_enzyme_C"/>
    <property type="match status" value="1"/>
</dbReference>
<dbReference type="CDD" id="cd07037">
    <property type="entry name" value="TPP_PYR_MenD"/>
    <property type="match status" value="1"/>
</dbReference>
<dbReference type="PIRSF" id="PIRSF004983">
    <property type="entry name" value="MenD"/>
    <property type="match status" value="1"/>
</dbReference>
<dbReference type="InterPro" id="IPR029035">
    <property type="entry name" value="DHS-like_NAD/FAD-binding_dom"/>
</dbReference>
<comment type="pathway">
    <text evidence="7">Quinol/quinone metabolism; menaquinone biosynthesis.</text>
</comment>
<organism evidence="11 12">
    <name type="scientific">Bacillus weihaiensis</name>
    <dbReference type="NCBI Taxonomy" id="1547283"/>
    <lineage>
        <taxon>Bacteria</taxon>
        <taxon>Bacillati</taxon>
        <taxon>Bacillota</taxon>
        <taxon>Bacilli</taxon>
        <taxon>Bacillales</taxon>
        <taxon>Bacillaceae</taxon>
        <taxon>Bacillus</taxon>
    </lineage>
</organism>